<evidence type="ECO:0000313" key="11">
    <source>
        <dbReference type="Proteomes" id="UP001149140"/>
    </source>
</evidence>
<protein>
    <recommendedName>
        <fullName evidence="9">Sec-independent protein translocase protein TatA</fullName>
    </recommendedName>
</protein>
<keyword evidence="11" id="KW-1185">Reference proteome</keyword>
<evidence type="ECO:0000256" key="4">
    <source>
        <dbReference type="ARBA" id="ARBA00022692"/>
    </source>
</evidence>
<evidence type="ECO:0000256" key="6">
    <source>
        <dbReference type="ARBA" id="ARBA00022989"/>
    </source>
</evidence>
<keyword evidence="5 9" id="KW-0653">Protein transport</keyword>
<evidence type="ECO:0000256" key="3">
    <source>
        <dbReference type="ARBA" id="ARBA00022475"/>
    </source>
</evidence>
<sequence>MELIIVLVIALVVLGPKRLPDAGKSLGRGIREFKGSLSGDTKDDDEREERELAAIQPVAVAEPVAEPERVA</sequence>
<comment type="caution">
    <text evidence="10">The sequence shown here is derived from an EMBL/GenBank/DDBJ whole genome shotgun (WGS) entry which is preliminary data.</text>
</comment>
<keyword evidence="3 9" id="KW-1003">Cell membrane</keyword>
<dbReference type="HAMAP" id="MF_00236">
    <property type="entry name" value="TatA_E"/>
    <property type="match status" value="1"/>
</dbReference>
<dbReference type="Proteomes" id="UP001149140">
    <property type="component" value="Unassembled WGS sequence"/>
</dbReference>
<dbReference type="InterPro" id="IPR006312">
    <property type="entry name" value="TatA/E"/>
</dbReference>
<dbReference type="GO" id="GO:0033281">
    <property type="term" value="C:TAT protein transport complex"/>
    <property type="evidence" value="ECO:0007669"/>
    <property type="project" value="UniProtKB-UniRule"/>
</dbReference>
<evidence type="ECO:0000256" key="2">
    <source>
        <dbReference type="ARBA" id="ARBA00022448"/>
    </source>
</evidence>
<evidence type="ECO:0000256" key="8">
    <source>
        <dbReference type="ARBA" id="ARBA00023136"/>
    </source>
</evidence>
<dbReference type="Gene3D" id="1.20.5.3310">
    <property type="match status" value="1"/>
</dbReference>
<keyword evidence="6 9" id="KW-1133">Transmembrane helix</keyword>
<dbReference type="RefSeq" id="WP_270037766.1">
    <property type="nucleotide sequence ID" value="NZ_JAPDOD010000001.1"/>
</dbReference>
<dbReference type="PANTHER" id="PTHR42982">
    <property type="entry name" value="SEC-INDEPENDENT PROTEIN TRANSLOCASE PROTEIN TATA"/>
    <property type="match status" value="1"/>
</dbReference>
<dbReference type="AlphaFoldDB" id="A0A9X3RXZ8"/>
<comment type="similarity">
    <text evidence="9">Belongs to the TatA/E family.</text>
</comment>
<reference evidence="10" key="1">
    <citation type="submission" date="2022-10" db="EMBL/GenBank/DDBJ databases">
        <title>The WGS of Solirubrobacter ginsenosidimutans DSM 21036.</title>
        <authorList>
            <person name="Jiang Z."/>
        </authorList>
    </citation>
    <scope>NUCLEOTIDE SEQUENCE</scope>
    <source>
        <strain evidence="10">DSM 21036</strain>
    </source>
</reference>
<keyword evidence="7 9" id="KW-0811">Translocation</keyword>
<organism evidence="10 11">
    <name type="scientific">Solirubrobacter ginsenosidimutans</name>
    <dbReference type="NCBI Taxonomy" id="490573"/>
    <lineage>
        <taxon>Bacteria</taxon>
        <taxon>Bacillati</taxon>
        <taxon>Actinomycetota</taxon>
        <taxon>Thermoleophilia</taxon>
        <taxon>Solirubrobacterales</taxon>
        <taxon>Solirubrobacteraceae</taxon>
        <taxon>Solirubrobacter</taxon>
    </lineage>
</organism>
<accession>A0A9X3RXZ8</accession>
<dbReference type="EMBL" id="JAPDOD010000001">
    <property type="protein sequence ID" value="MDA0159105.1"/>
    <property type="molecule type" value="Genomic_DNA"/>
</dbReference>
<proteinExistence type="inferred from homology"/>
<name>A0A9X3RXZ8_9ACTN</name>
<dbReference type="NCBIfam" id="TIGR01411">
    <property type="entry name" value="tatAE"/>
    <property type="match status" value="1"/>
</dbReference>
<keyword evidence="2 9" id="KW-0813">Transport</keyword>
<comment type="subcellular location">
    <subcellularLocation>
        <location evidence="1 9">Cell membrane</location>
        <topology evidence="1 9">Single-pass membrane protein</topology>
    </subcellularLocation>
</comment>
<comment type="function">
    <text evidence="9">Part of the twin-arginine translocation (Tat) system that transports large folded proteins containing a characteristic twin-arginine motif in their signal peptide across membranes. TatA could form the protein-conducting channel of the Tat system.</text>
</comment>
<dbReference type="GO" id="GO:0043953">
    <property type="term" value="P:protein transport by the Tat complex"/>
    <property type="evidence" value="ECO:0007669"/>
    <property type="project" value="UniProtKB-UniRule"/>
</dbReference>
<evidence type="ECO:0000256" key="9">
    <source>
        <dbReference type="HAMAP-Rule" id="MF_00236"/>
    </source>
</evidence>
<dbReference type="Pfam" id="PF02416">
    <property type="entry name" value="TatA_B_E"/>
    <property type="match status" value="1"/>
</dbReference>
<comment type="subunit">
    <text evidence="9">The Tat system comprises two distinct complexes: a TatABC complex, containing multiple copies of TatA, TatB and TatC subunits, and a separate TatA complex, containing only TatA subunits. Substrates initially bind to the TatABC complex, which probably triggers association of the separate TatA complex to form the active translocon.</text>
</comment>
<dbReference type="GO" id="GO:0008320">
    <property type="term" value="F:protein transmembrane transporter activity"/>
    <property type="evidence" value="ECO:0007669"/>
    <property type="project" value="UniProtKB-UniRule"/>
</dbReference>
<gene>
    <name evidence="9" type="primary">tatA</name>
    <name evidence="10" type="ORF">OM076_02410</name>
</gene>
<evidence type="ECO:0000256" key="5">
    <source>
        <dbReference type="ARBA" id="ARBA00022927"/>
    </source>
</evidence>
<dbReference type="InterPro" id="IPR003369">
    <property type="entry name" value="TatA/B/E"/>
</dbReference>
<evidence type="ECO:0000313" key="10">
    <source>
        <dbReference type="EMBL" id="MDA0159105.1"/>
    </source>
</evidence>
<evidence type="ECO:0000256" key="1">
    <source>
        <dbReference type="ARBA" id="ARBA00004162"/>
    </source>
</evidence>
<keyword evidence="4 9" id="KW-0812">Transmembrane</keyword>
<keyword evidence="8 9" id="KW-0472">Membrane</keyword>
<dbReference type="PANTHER" id="PTHR42982:SF1">
    <property type="entry name" value="SEC-INDEPENDENT PROTEIN TRANSLOCASE PROTEIN TATA"/>
    <property type="match status" value="1"/>
</dbReference>
<evidence type="ECO:0000256" key="7">
    <source>
        <dbReference type="ARBA" id="ARBA00023010"/>
    </source>
</evidence>